<dbReference type="EMBL" id="CP091511">
    <property type="protein sequence ID" value="UOO89923.1"/>
    <property type="molecule type" value="Genomic_DNA"/>
</dbReference>
<proteinExistence type="predicted"/>
<name>A0ABY4E3N0_9NEIS</name>
<evidence type="ECO:0000313" key="3">
    <source>
        <dbReference type="Proteomes" id="UP000832011"/>
    </source>
</evidence>
<gene>
    <name evidence="2" type="ORF">LVJ82_02745</name>
</gene>
<sequence>MMGLLLVLIVVDVLAFWGLWYVMFKDWDDFVESFRHILTPDIVSIFRHDSVDVEWSEFKGLLWLLLCLSLVVSEYFLFFR</sequence>
<organism evidence="2 3">
    <name type="scientific">Vitreoscilla massiliensis</name>
    <dbReference type="NCBI Taxonomy" id="1689272"/>
    <lineage>
        <taxon>Bacteria</taxon>
        <taxon>Pseudomonadati</taxon>
        <taxon>Pseudomonadota</taxon>
        <taxon>Betaproteobacteria</taxon>
        <taxon>Neisseriales</taxon>
        <taxon>Neisseriaceae</taxon>
        <taxon>Vitreoscilla</taxon>
    </lineage>
</organism>
<dbReference type="RefSeq" id="WP_147645396.1">
    <property type="nucleotide sequence ID" value="NZ_CABKVG010000008.1"/>
</dbReference>
<evidence type="ECO:0000256" key="1">
    <source>
        <dbReference type="SAM" id="Phobius"/>
    </source>
</evidence>
<keyword evidence="1" id="KW-0812">Transmembrane</keyword>
<protein>
    <submittedName>
        <fullName evidence="2">Uncharacterized protein</fullName>
    </submittedName>
</protein>
<reference evidence="2 3" key="1">
    <citation type="journal article" date="2022" name="Res Sq">
        <title>Evolution of multicellular longitudinally dividing oral cavity symbionts (Neisseriaceae).</title>
        <authorList>
            <person name="Nyongesa S."/>
            <person name="Weber P."/>
            <person name="Bernet E."/>
            <person name="Pullido F."/>
            <person name="Nieckarz M."/>
            <person name="Delaby M."/>
            <person name="Nieves C."/>
            <person name="Viehboeck T."/>
            <person name="Krause N."/>
            <person name="Rivera-Millot A."/>
            <person name="Nakamura A."/>
            <person name="Vischer N."/>
            <person name="VanNieuwenhze M."/>
            <person name="Brun Y."/>
            <person name="Cava F."/>
            <person name="Bulgheresi S."/>
            <person name="Veyrier F."/>
        </authorList>
    </citation>
    <scope>NUCLEOTIDE SEQUENCE [LARGE SCALE GENOMIC DNA]</scope>
    <source>
        <strain evidence="2 3">SN4</strain>
    </source>
</reference>
<dbReference type="Proteomes" id="UP000832011">
    <property type="component" value="Chromosome"/>
</dbReference>
<keyword evidence="3" id="KW-1185">Reference proteome</keyword>
<evidence type="ECO:0000313" key="2">
    <source>
        <dbReference type="EMBL" id="UOO89923.1"/>
    </source>
</evidence>
<accession>A0ABY4E3N0</accession>
<keyword evidence="1" id="KW-0472">Membrane</keyword>
<keyword evidence="1" id="KW-1133">Transmembrane helix</keyword>
<feature type="transmembrane region" description="Helical" evidence="1">
    <location>
        <begin position="60"/>
        <end position="79"/>
    </location>
</feature>